<dbReference type="SUPFAM" id="SSF141371">
    <property type="entry name" value="PilZ domain-like"/>
    <property type="match status" value="1"/>
</dbReference>
<name>A0A1E2UTX9_9GAMM</name>
<dbReference type="GO" id="GO:0035438">
    <property type="term" value="F:cyclic-di-GMP binding"/>
    <property type="evidence" value="ECO:0007669"/>
    <property type="project" value="InterPro"/>
</dbReference>
<dbReference type="Gene3D" id="2.40.10.220">
    <property type="entry name" value="predicted glycosyltransferase like domains"/>
    <property type="match status" value="1"/>
</dbReference>
<reference evidence="2 3" key="1">
    <citation type="submission" date="2016-03" db="EMBL/GenBank/DDBJ databases">
        <title>Chemosynthetic sulphur-oxidizing symbionts of marine invertebrate animals are capable of nitrogen fixation.</title>
        <authorList>
            <person name="Petersen J.M."/>
            <person name="Kemper A."/>
            <person name="Gruber-Vodicka H."/>
            <person name="Cardini U."/>
            <person name="Geest Mvander."/>
            <person name="Kleiner M."/>
            <person name="Bulgheresi S."/>
            <person name="Fussmann M."/>
            <person name="Herbold C."/>
            <person name="Seah B.K.B."/>
            <person name="Antony C.Paul."/>
            <person name="Liu D."/>
            <person name="Belitz A."/>
            <person name="Weber M."/>
        </authorList>
    </citation>
    <scope>NUCLEOTIDE SEQUENCE [LARGE SCALE GENOMIC DNA]</scope>
    <source>
        <strain evidence="2">G_D</strain>
    </source>
</reference>
<evidence type="ECO:0000259" key="1">
    <source>
        <dbReference type="Pfam" id="PF07238"/>
    </source>
</evidence>
<dbReference type="EMBL" id="LVJZ01000003">
    <property type="protein sequence ID" value="ODB98200.1"/>
    <property type="molecule type" value="Genomic_DNA"/>
</dbReference>
<proteinExistence type="predicted"/>
<dbReference type="Proteomes" id="UP000094849">
    <property type="component" value="Unassembled WGS sequence"/>
</dbReference>
<keyword evidence="3" id="KW-1185">Reference proteome</keyword>
<dbReference type="AlphaFoldDB" id="A0A1E2UTX9"/>
<dbReference type="Pfam" id="PF07238">
    <property type="entry name" value="PilZ"/>
    <property type="match status" value="1"/>
</dbReference>
<gene>
    <name evidence="2" type="ORF">A3196_16440</name>
</gene>
<feature type="domain" description="PilZ" evidence="1">
    <location>
        <begin position="6"/>
        <end position="101"/>
    </location>
</feature>
<evidence type="ECO:0000313" key="3">
    <source>
        <dbReference type="Proteomes" id="UP000094849"/>
    </source>
</evidence>
<protein>
    <recommendedName>
        <fullName evidence="1">PilZ domain-containing protein</fullName>
    </recommendedName>
</protein>
<dbReference type="RefSeq" id="WP_069006611.1">
    <property type="nucleotide sequence ID" value="NZ_LVJW01000003.1"/>
</dbReference>
<organism evidence="2 3">
    <name type="scientific">Candidatus Thiodiazotropha endoloripes</name>
    <dbReference type="NCBI Taxonomy" id="1818881"/>
    <lineage>
        <taxon>Bacteria</taxon>
        <taxon>Pseudomonadati</taxon>
        <taxon>Pseudomonadota</taxon>
        <taxon>Gammaproteobacteria</taxon>
        <taxon>Chromatiales</taxon>
        <taxon>Sedimenticolaceae</taxon>
        <taxon>Candidatus Thiodiazotropha</taxon>
    </lineage>
</organism>
<comment type="caution">
    <text evidence="2">The sequence shown here is derived from an EMBL/GenBank/DDBJ whole genome shotgun (WGS) entry which is preliminary data.</text>
</comment>
<sequence>MEHRCDHRKLLSCEITIKDRKLGKLKGKVRNISLSGMLVDIGEESQQINTIVEVSFPVEACGGTSQCHAKAMVVHQQSGCLGLMFSELDSSVRQMLRKALYGYATVAERAYLYQGYKATRNPDPVKNQRASIY</sequence>
<dbReference type="OrthoDB" id="7061334at2"/>
<dbReference type="InterPro" id="IPR009875">
    <property type="entry name" value="PilZ_domain"/>
</dbReference>
<evidence type="ECO:0000313" key="2">
    <source>
        <dbReference type="EMBL" id="ODB98200.1"/>
    </source>
</evidence>
<accession>A0A1E2UTX9</accession>